<feature type="domain" description="UspA" evidence="2">
    <location>
        <begin position="154"/>
        <end position="275"/>
    </location>
</feature>
<accession>A0A0K6HU18</accession>
<dbReference type="CDD" id="cd00293">
    <property type="entry name" value="USP-like"/>
    <property type="match status" value="2"/>
</dbReference>
<name>A0A0K6HU18_9HYPH</name>
<evidence type="ECO:0000259" key="2">
    <source>
        <dbReference type="Pfam" id="PF00582"/>
    </source>
</evidence>
<dbReference type="PANTHER" id="PTHR46268">
    <property type="entry name" value="STRESS RESPONSE PROTEIN NHAX"/>
    <property type="match status" value="1"/>
</dbReference>
<dbReference type="Proteomes" id="UP000183900">
    <property type="component" value="Unassembled WGS sequence"/>
</dbReference>
<keyword evidence="4" id="KW-1185">Reference proteome</keyword>
<dbReference type="RefSeq" id="WP_055454994.1">
    <property type="nucleotide sequence ID" value="NZ_CYHE01000003.1"/>
</dbReference>
<dbReference type="Gene3D" id="3.40.50.12370">
    <property type="match status" value="1"/>
</dbReference>
<dbReference type="PANTHER" id="PTHR46268:SF15">
    <property type="entry name" value="UNIVERSAL STRESS PROTEIN HP_0031"/>
    <property type="match status" value="1"/>
</dbReference>
<evidence type="ECO:0000313" key="4">
    <source>
        <dbReference type="Proteomes" id="UP000183900"/>
    </source>
</evidence>
<dbReference type="PRINTS" id="PR01438">
    <property type="entry name" value="UNVRSLSTRESS"/>
</dbReference>
<gene>
    <name evidence="3" type="ORF">Ga0061067_103168</name>
</gene>
<evidence type="ECO:0000256" key="1">
    <source>
        <dbReference type="ARBA" id="ARBA00008791"/>
    </source>
</evidence>
<dbReference type="SUPFAM" id="SSF52402">
    <property type="entry name" value="Adenine nucleotide alpha hydrolases-like"/>
    <property type="match status" value="2"/>
</dbReference>
<reference evidence="4" key="1">
    <citation type="submission" date="2015-08" db="EMBL/GenBank/DDBJ databases">
        <authorList>
            <person name="Varghese N."/>
        </authorList>
    </citation>
    <scope>NUCLEOTIDE SEQUENCE [LARGE SCALE GENOMIC DNA]</scope>
    <source>
        <strain evidence="4">DSM 23407</strain>
    </source>
</reference>
<protein>
    <submittedName>
        <fullName evidence="3">Universal stress protein family</fullName>
    </submittedName>
</protein>
<dbReference type="InterPro" id="IPR006016">
    <property type="entry name" value="UspA"/>
</dbReference>
<sequence>MALRDILMVTDLSGEQQAVKYGIELAARCDAHATGLALSYEPVVPAFAAAPVPVDFIEQSRQHALAAAKKSLETFNELARLGGVKSEGRLAEVITGGPMEPVLRHCRLTDLIVVGQDNPDQPEPMRELLIETALFESGVPVLIIPYIGTPAPKFENVLVAWDGSSTATRAVHAALPILAMAKKVTVLIINKGSKMAGEPGADMATYLARHGLDVTVDVITNTQTTVAETLLNYVSDNGNDLVVMGGYGHSRVREFLFGGATRDILAAMTVPVLMAH</sequence>
<organism evidence="3 4">
    <name type="scientific">Pannonibacter indicus</name>
    <dbReference type="NCBI Taxonomy" id="466044"/>
    <lineage>
        <taxon>Bacteria</taxon>
        <taxon>Pseudomonadati</taxon>
        <taxon>Pseudomonadota</taxon>
        <taxon>Alphaproteobacteria</taxon>
        <taxon>Hyphomicrobiales</taxon>
        <taxon>Stappiaceae</taxon>
        <taxon>Pannonibacter</taxon>
    </lineage>
</organism>
<proteinExistence type="inferred from homology"/>
<dbReference type="Pfam" id="PF00582">
    <property type="entry name" value="Usp"/>
    <property type="match status" value="1"/>
</dbReference>
<comment type="similarity">
    <text evidence="1">Belongs to the universal stress protein A family.</text>
</comment>
<dbReference type="OrthoDB" id="9804721at2"/>
<evidence type="ECO:0000313" key="3">
    <source>
        <dbReference type="EMBL" id="CUA94420.1"/>
    </source>
</evidence>
<dbReference type="InterPro" id="IPR006015">
    <property type="entry name" value="Universal_stress_UspA"/>
</dbReference>
<dbReference type="EMBL" id="CYHE01000003">
    <property type="protein sequence ID" value="CUA94420.1"/>
    <property type="molecule type" value="Genomic_DNA"/>
</dbReference>
<dbReference type="AlphaFoldDB" id="A0A0K6HU18"/>